<feature type="domain" description="Leucine-binding protein" evidence="3">
    <location>
        <begin position="37"/>
        <end position="386"/>
    </location>
</feature>
<gene>
    <name evidence="4" type="ORF">JL106_15820</name>
</gene>
<evidence type="ECO:0000313" key="4">
    <source>
        <dbReference type="EMBL" id="MBM9468751.1"/>
    </source>
</evidence>
<dbReference type="PANTHER" id="PTHR30483:SF6">
    <property type="entry name" value="PERIPLASMIC BINDING PROTEIN OF ABC TRANSPORTER FOR NATURAL AMINO ACIDS"/>
    <property type="match status" value="1"/>
</dbReference>
<dbReference type="SUPFAM" id="SSF53822">
    <property type="entry name" value="Periplasmic binding protein-like I"/>
    <property type="match status" value="1"/>
</dbReference>
<dbReference type="InterPro" id="IPR028081">
    <property type="entry name" value="Leu-bd"/>
</dbReference>
<accession>A0A938YA39</accession>
<comment type="caution">
    <text evidence="4">The sequence shown here is derived from an EMBL/GenBank/DDBJ whole genome shotgun (WGS) entry which is preliminary data.</text>
</comment>
<proteinExistence type="inferred from homology"/>
<keyword evidence="2" id="KW-0732">Signal</keyword>
<evidence type="ECO:0000256" key="2">
    <source>
        <dbReference type="ARBA" id="ARBA00022729"/>
    </source>
</evidence>
<evidence type="ECO:0000256" key="1">
    <source>
        <dbReference type="ARBA" id="ARBA00010062"/>
    </source>
</evidence>
<dbReference type="InterPro" id="IPR028082">
    <property type="entry name" value="Peripla_BP_I"/>
</dbReference>
<dbReference type="InterPro" id="IPR051010">
    <property type="entry name" value="BCAA_transport"/>
</dbReference>
<dbReference type="AlphaFoldDB" id="A0A938YA39"/>
<keyword evidence="5" id="KW-1185">Reference proteome</keyword>
<dbReference type="Gene3D" id="3.40.50.2300">
    <property type="match status" value="2"/>
</dbReference>
<dbReference type="Proteomes" id="UP000663792">
    <property type="component" value="Unassembled WGS sequence"/>
</dbReference>
<name>A0A938YA39_9ACTN</name>
<evidence type="ECO:0000313" key="5">
    <source>
        <dbReference type="Proteomes" id="UP000663792"/>
    </source>
</evidence>
<organism evidence="4 5">
    <name type="scientific">Nakamurella leprariae</name>
    <dbReference type="NCBI Taxonomy" id="2803911"/>
    <lineage>
        <taxon>Bacteria</taxon>
        <taxon>Bacillati</taxon>
        <taxon>Actinomycetota</taxon>
        <taxon>Actinomycetes</taxon>
        <taxon>Nakamurellales</taxon>
        <taxon>Nakamurellaceae</taxon>
        <taxon>Nakamurella</taxon>
    </lineage>
</organism>
<evidence type="ECO:0000259" key="3">
    <source>
        <dbReference type="Pfam" id="PF13458"/>
    </source>
</evidence>
<dbReference type="PANTHER" id="PTHR30483">
    <property type="entry name" value="LEUCINE-SPECIFIC-BINDING PROTEIN"/>
    <property type="match status" value="1"/>
</dbReference>
<comment type="similarity">
    <text evidence="1">Belongs to the leucine-binding protein family.</text>
</comment>
<sequence length="402" mass="40068">MTLGVAAVLAGTLALSACGSDSGGSGGSGSGGSGGGTWKIGLINNSAGAFADNNKTAIDGANDAIEQINAEGGINGAQIETVTVDVQGEPKNGTTLVPRLVQDGAVAIVGPVDSAATEIAFTVAKQLQIPAVSPGAGRPGVLDNAVPFGFTLAEADVDVSTPALLQIAKDKGYKTAAIIGDDVTATTKAQIPLFEDVFAQAGIDVVVSASFKTGDSSFASQVTQIGAAAPDVLALAAGPADAGRIAREVRSQGLDFDLLGTSSLQSGGAAYIQAGGDATDGTLSATQYDPTNPEEPAKGLLAAAEQASGLTDIPLNYAYAYDAVHMIAQVIEEQGLTADGDLAANRVAIQEGLKALTEYDGMAGRTAFKEDGTGDRPSLVAVVQGGEFVIEDHSDVSAGASN</sequence>
<reference evidence="4" key="1">
    <citation type="submission" date="2021-01" db="EMBL/GenBank/DDBJ databases">
        <title>YIM 132084 draft genome.</title>
        <authorList>
            <person name="An D."/>
        </authorList>
    </citation>
    <scope>NUCLEOTIDE SEQUENCE</scope>
    <source>
        <strain evidence="4">YIM 132084</strain>
    </source>
</reference>
<dbReference type="EMBL" id="JAERWK010000020">
    <property type="protein sequence ID" value="MBM9468751.1"/>
    <property type="molecule type" value="Genomic_DNA"/>
</dbReference>
<dbReference type="Pfam" id="PF13458">
    <property type="entry name" value="Peripla_BP_6"/>
    <property type="match status" value="1"/>
</dbReference>
<protein>
    <submittedName>
        <fullName evidence="4">ABC transporter substrate-binding protein</fullName>
    </submittedName>
</protein>
<dbReference type="RefSeq" id="WP_205261693.1">
    <property type="nucleotide sequence ID" value="NZ_JAERWK010000020.1"/>
</dbReference>